<evidence type="ECO:0000259" key="4">
    <source>
        <dbReference type="PROSITE" id="PS51782"/>
    </source>
</evidence>
<dbReference type="CDD" id="cd00118">
    <property type="entry name" value="LysM"/>
    <property type="match status" value="2"/>
</dbReference>
<keyword evidence="6" id="KW-1185">Reference proteome</keyword>
<feature type="chain" id="PRO_5047012760" description="LysM domain-containing protein" evidence="3">
    <location>
        <begin position="19"/>
        <end position="428"/>
    </location>
</feature>
<dbReference type="InterPro" id="IPR036779">
    <property type="entry name" value="LysM_dom_sf"/>
</dbReference>
<evidence type="ECO:0000313" key="5">
    <source>
        <dbReference type="EMBL" id="KAL2813235.1"/>
    </source>
</evidence>
<dbReference type="Proteomes" id="UP001610334">
    <property type="component" value="Unassembled WGS sequence"/>
</dbReference>
<organism evidence="5 6">
    <name type="scientific">Aspergillus granulosus</name>
    <dbReference type="NCBI Taxonomy" id="176169"/>
    <lineage>
        <taxon>Eukaryota</taxon>
        <taxon>Fungi</taxon>
        <taxon>Dikarya</taxon>
        <taxon>Ascomycota</taxon>
        <taxon>Pezizomycotina</taxon>
        <taxon>Eurotiomycetes</taxon>
        <taxon>Eurotiomycetidae</taxon>
        <taxon>Eurotiales</taxon>
        <taxon>Aspergillaceae</taxon>
        <taxon>Aspergillus</taxon>
        <taxon>Aspergillus subgen. Nidulantes</taxon>
    </lineage>
</organism>
<gene>
    <name evidence="5" type="ORF">BJX63DRAFT_394482</name>
</gene>
<evidence type="ECO:0000256" key="1">
    <source>
        <dbReference type="ARBA" id="ARBA00022669"/>
    </source>
</evidence>
<sequence length="428" mass="46876">MRVGRTLWFIGQLGLVVGGREFPGYRIWDVVKDADGLKGLPDACKTSLTQAVKCDPYTLLFLAEAYRGSLDNDTLTESVCDPGCGLSLKSWFDNVATTCEGSNVTGSAATKYGGQIWSGYNETCLTDPESGEYCNDVIAGFTDVEYTSDRPKDELCSFCYVQRLEMMQQSPYSVYDEYFQRDLETVYAVCGHSGKTEAPRSLDSPPELPPDPICISEKTHITSAGDTCDSIALKYSISSAALVMSNSRYYISCDHLNPGMELCLPESCSSVYTVQNSDTCWSIERANSYYPGRIRKYNAWVSWDCSNLQSTIHSFGRVVCTGPQGGIFTATAPIPGVTLSPGYSRTAVDPPSNATVADGTTLECARWRVPKEGESCAMICLQEGLTSTLFLRVNPSLEGNDCSASLRKGVAYCVSPTRYRYGDDDLDW</sequence>
<dbReference type="PROSITE" id="PS51782">
    <property type="entry name" value="LYSM"/>
    <property type="match status" value="1"/>
</dbReference>
<dbReference type="EMBL" id="JBFXLT010000041">
    <property type="protein sequence ID" value="KAL2813235.1"/>
    <property type="molecule type" value="Genomic_DNA"/>
</dbReference>
<accession>A0ABR4HCT4</accession>
<feature type="domain" description="LysM" evidence="4">
    <location>
        <begin position="218"/>
        <end position="264"/>
    </location>
</feature>
<keyword evidence="3" id="KW-0732">Signal</keyword>
<reference evidence="5 6" key="1">
    <citation type="submission" date="2024-07" db="EMBL/GenBank/DDBJ databases">
        <title>Section-level genome sequencing and comparative genomics of Aspergillus sections Usti and Cavernicolus.</title>
        <authorList>
            <consortium name="Lawrence Berkeley National Laboratory"/>
            <person name="Nybo J.L."/>
            <person name="Vesth T.C."/>
            <person name="Theobald S."/>
            <person name="Frisvad J.C."/>
            <person name="Larsen T.O."/>
            <person name="Kjaerboelling I."/>
            <person name="Rothschild-Mancinelli K."/>
            <person name="Lyhne E.K."/>
            <person name="Kogle M.E."/>
            <person name="Barry K."/>
            <person name="Clum A."/>
            <person name="Na H."/>
            <person name="Ledsgaard L."/>
            <person name="Lin J."/>
            <person name="Lipzen A."/>
            <person name="Kuo A."/>
            <person name="Riley R."/>
            <person name="Mondo S."/>
            <person name="Labutti K."/>
            <person name="Haridas S."/>
            <person name="Pangalinan J."/>
            <person name="Salamov A.A."/>
            <person name="Simmons B.A."/>
            <person name="Magnuson J.K."/>
            <person name="Chen J."/>
            <person name="Drula E."/>
            <person name="Henrissat B."/>
            <person name="Wiebenga A."/>
            <person name="Lubbers R.J."/>
            <person name="Gomes A.C."/>
            <person name="Makela M.R."/>
            <person name="Stajich J."/>
            <person name="Grigoriev I.V."/>
            <person name="Mortensen U.H."/>
            <person name="De Vries R.P."/>
            <person name="Baker S.E."/>
            <person name="Andersen M.R."/>
        </authorList>
    </citation>
    <scope>NUCLEOTIDE SEQUENCE [LARGE SCALE GENOMIC DNA]</scope>
    <source>
        <strain evidence="5 6">CBS 588.65</strain>
    </source>
</reference>
<dbReference type="Pfam" id="PF01476">
    <property type="entry name" value="LysM"/>
    <property type="match status" value="2"/>
</dbReference>
<protein>
    <recommendedName>
        <fullName evidence="4">LysM domain-containing protein</fullName>
    </recommendedName>
</protein>
<name>A0ABR4HCT4_9EURO</name>
<comment type="caution">
    <text evidence="5">The sequence shown here is derived from an EMBL/GenBank/DDBJ whole genome shotgun (WGS) entry which is preliminary data.</text>
</comment>
<proteinExistence type="predicted"/>
<dbReference type="SUPFAM" id="SSF54106">
    <property type="entry name" value="LysM domain"/>
    <property type="match status" value="2"/>
</dbReference>
<feature type="signal peptide" evidence="3">
    <location>
        <begin position="1"/>
        <end position="18"/>
    </location>
</feature>
<dbReference type="SMART" id="SM00257">
    <property type="entry name" value="LysM"/>
    <property type="match status" value="2"/>
</dbReference>
<dbReference type="PANTHER" id="PTHR34997:SF16">
    <property type="entry name" value="LYSM DOMAIN-CONTAINING PROTEIN"/>
    <property type="match status" value="1"/>
</dbReference>
<dbReference type="InterPro" id="IPR018392">
    <property type="entry name" value="LysM"/>
</dbReference>
<evidence type="ECO:0000256" key="3">
    <source>
        <dbReference type="SAM" id="SignalP"/>
    </source>
</evidence>
<dbReference type="Gene3D" id="3.10.350.10">
    <property type="entry name" value="LysM domain"/>
    <property type="match status" value="3"/>
</dbReference>
<dbReference type="PANTHER" id="PTHR34997">
    <property type="entry name" value="AM15"/>
    <property type="match status" value="1"/>
</dbReference>
<dbReference type="InterPro" id="IPR052210">
    <property type="entry name" value="LysM1-like"/>
</dbReference>
<keyword evidence="2" id="KW-0843">Virulence</keyword>
<keyword evidence="1" id="KW-0147">Chitin-binding</keyword>
<evidence type="ECO:0000256" key="2">
    <source>
        <dbReference type="ARBA" id="ARBA00023026"/>
    </source>
</evidence>
<evidence type="ECO:0000313" key="6">
    <source>
        <dbReference type="Proteomes" id="UP001610334"/>
    </source>
</evidence>